<evidence type="ECO:0000313" key="1">
    <source>
        <dbReference type="EnsemblPlants" id="OPUNC04G23950.1"/>
    </source>
</evidence>
<dbReference type="HOGENOM" id="CLU_2593958_0_0_1"/>
<accession>A0A0E0KVN0</accession>
<sequence>MLRGALLNIASSPVDSRRCIDIELQLCHPFGSQLRRFRRFHRHPCIDTPVIRTGPRQPLRVFFIYFEHCRRISRLPSSPL</sequence>
<name>A0A0E0KVN0_ORYPU</name>
<evidence type="ECO:0000313" key="2">
    <source>
        <dbReference type="Proteomes" id="UP000026962"/>
    </source>
</evidence>
<dbReference type="Proteomes" id="UP000026962">
    <property type="component" value="Chromosome 4"/>
</dbReference>
<keyword evidence="2" id="KW-1185">Reference proteome</keyword>
<organism evidence="1">
    <name type="scientific">Oryza punctata</name>
    <name type="common">Red rice</name>
    <dbReference type="NCBI Taxonomy" id="4537"/>
    <lineage>
        <taxon>Eukaryota</taxon>
        <taxon>Viridiplantae</taxon>
        <taxon>Streptophyta</taxon>
        <taxon>Embryophyta</taxon>
        <taxon>Tracheophyta</taxon>
        <taxon>Spermatophyta</taxon>
        <taxon>Magnoliopsida</taxon>
        <taxon>Liliopsida</taxon>
        <taxon>Poales</taxon>
        <taxon>Poaceae</taxon>
        <taxon>BOP clade</taxon>
        <taxon>Oryzoideae</taxon>
        <taxon>Oryzeae</taxon>
        <taxon>Oryzinae</taxon>
        <taxon>Oryza</taxon>
    </lineage>
</organism>
<dbReference type="Gramene" id="OPUNC04G23950.1">
    <property type="protein sequence ID" value="OPUNC04G23950.1"/>
    <property type="gene ID" value="OPUNC04G23950"/>
</dbReference>
<reference evidence="1" key="2">
    <citation type="submission" date="2018-05" db="EMBL/GenBank/DDBJ databases">
        <title>OpunRS2 (Oryza punctata Reference Sequence Version 2).</title>
        <authorList>
            <person name="Zhang J."/>
            <person name="Kudrna D."/>
            <person name="Lee S."/>
            <person name="Talag J."/>
            <person name="Welchert J."/>
            <person name="Wing R.A."/>
        </authorList>
    </citation>
    <scope>NUCLEOTIDE SEQUENCE [LARGE SCALE GENOMIC DNA]</scope>
</reference>
<proteinExistence type="predicted"/>
<dbReference type="EnsemblPlants" id="OPUNC04G23950.1">
    <property type="protein sequence ID" value="OPUNC04G23950.1"/>
    <property type="gene ID" value="OPUNC04G23950"/>
</dbReference>
<dbReference type="AlphaFoldDB" id="A0A0E0KVN0"/>
<reference evidence="1" key="1">
    <citation type="submission" date="2015-04" db="UniProtKB">
        <authorList>
            <consortium name="EnsemblPlants"/>
        </authorList>
    </citation>
    <scope>IDENTIFICATION</scope>
</reference>
<protein>
    <submittedName>
        <fullName evidence="1">Uncharacterized protein</fullName>
    </submittedName>
</protein>